<dbReference type="SUPFAM" id="SSF53850">
    <property type="entry name" value="Periplasmic binding protein-like II"/>
    <property type="match status" value="1"/>
</dbReference>
<dbReference type="InterPro" id="IPR036388">
    <property type="entry name" value="WH-like_DNA-bd_sf"/>
</dbReference>
<evidence type="ECO:0000256" key="2">
    <source>
        <dbReference type="ARBA" id="ARBA00022491"/>
    </source>
</evidence>
<evidence type="ECO:0000313" key="10">
    <source>
        <dbReference type="EMBL" id="BBA95835.1"/>
    </source>
</evidence>
<dbReference type="NCBIfam" id="TIGR03298">
    <property type="entry name" value="argP"/>
    <property type="match status" value="1"/>
</dbReference>
<evidence type="ECO:0000256" key="5">
    <source>
        <dbReference type="ARBA" id="ARBA00023159"/>
    </source>
</evidence>
<keyword evidence="3" id="KW-0805">Transcription regulation</keyword>
<dbReference type="PANTHER" id="PTHR30579">
    <property type="entry name" value="TRANSCRIPTIONAL REGULATOR"/>
    <property type="match status" value="1"/>
</dbReference>
<feature type="region of interest" description="Disordered" evidence="8">
    <location>
        <begin position="297"/>
        <end position="323"/>
    </location>
</feature>
<organism evidence="10 11">
    <name type="scientific">Actinacidiphila reveromycinica</name>
    <dbReference type="NCBI Taxonomy" id="659352"/>
    <lineage>
        <taxon>Bacteria</taxon>
        <taxon>Bacillati</taxon>
        <taxon>Actinomycetota</taxon>
        <taxon>Actinomycetes</taxon>
        <taxon>Kitasatosporales</taxon>
        <taxon>Streptomycetaceae</taxon>
        <taxon>Actinacidiphila</taxon>
    </lineage>
</organism>
<dbReference type="InterPro" id="IPR050176">
    <property type="entry name" value="LTTR"/>
</dbReference>
<gene>
    <name evidence="10" type="ORF">RVR_852</name>
</gene>
<feature type="compositionally biased region" description="Gly residues" evidence="8">
    <location>
        <begin position="313"/>
        <end position="323"/>
    </location>
</feature>
<evidence type="ECO:0000256" key="8">
    <source>
        <dbReference type="SAM" id="MobiDB-lite"/>
    </source>
</evidence>
<evidence type="ECO:0000256" key="7">
    <source>
        <dbReference type="ARBA" id="ARBA00074218"/>
    </source>
</evidence>
<evidence type="ECO:0000256" key="6">
    <source>
        <dbReference type="ARBA" id="ARBA00023163"/>
    </source>
</evidence>
<dbReference type="NCBIfam" id="NF002964">
    <property type="entry name" value="PRK03635.1"/>
    <property type="match status" value="1"/>
</dbReference>
<dbReference type="Gene3D" id="1.10.10.10">
    <property type="entry name" value="Winged helix-like DNA-binding domain superfamily/Winged helix DNA-binding domain"/>
    <property type="match status" value="1"/>
</dbReference>
<keyword evidence="2" id="KW-0678">Repressor</keyword>
<dbReference type="InterPro" id="IPR000847">
    <property type="entry name" value="LysR_HTH_N"/>
</dbReference>
<comment type="similarity">
    <text evidence="1">Belongs to the LysR transcriptional regulatory family.</text>
</comment>
<dbReference type="PROSITE" id="PS50931">
    <property type="entry name" value="HTH_LYSR"/>
    <property type="match status" value="1"/>
</dbReference>
<dbReference type="NCBIfam" id="NF009888">
    <property type="entry name" value="PRK13348.1"/>
    <property type="match status" value="1"/>
</dbReference>
<dbReference type="InterPro" id="IPR005119">
    <property type="entry name" value="LysR_subst-bd"/>
</dbReference>
<accession>A0A7U3WGY8</accession>
<keyword evidence="6" id="KW-0804">Transcription</keyword>
<evidence type="ECO:0000256" key="3">
    <source>
        <dbReference type="ARBA" id="ARBA00023015"/>
    </source>
</evidence>
<reference evidence="10 11" key="3">
    <citation type="journal article" date="2011" name="Nat. Chem. Biol.">
        <title>Reveromycin A biosynthesis uses RevG and RevJ for stereospecific spiroacetal formation.</title>
        <authorList>
            <person name="Takahashi S."/>
            <person name="Toyoda A."/>
            <person name="Sekiyama Y."/>
            <person name="Takagi H."/>
            <person name="Nogawa T."/>
            <person name="Uramoto M."/>
            <person name="Suzuki R."/>
            <person name="Koshino H."/>
            <person name="Kumano T."/>
            <person name="Panthee S."/>
            <person name="Dairi T."/>
            <person name="Ishikawa J."/>
            <person name="Ikeda H."/>
            <person name="Sakaki Y."/>
            <person name="Osada H."/>
        </authorList>
    </citation>
    <scope>NUCLEOTIDE SEQUENCE [LARGE SCALE GENOMIC DNA]</scope>
    <source>
        <strain evidence="10 11">SN-593</strain>
    </source>
</reference>
<dbReference type="KEGG" id="arev:RVR_852"/>
<evidence type="ECO:0000313" key="11">
    <source>
        <dbReference type="Proteomes" id="UP000595703"/>
    </source>
</evidence>
<sequence length="323" mass="34372">MPGLPLDQVRTLLAAVDEGTFEAAAEALHVTPSAVSQRVKALEQRTGRVLLLRTKPVRPTPSGEVVIRFGRQLARLELDAGAELGLGDALGPATLPIAVNADSLATWFLPALAEAAADRDVLFDLHRDDEDHTAALLRQGRVMAAVTSSPHAVQGCSVRALGRMRYRAMAAPRFVARWLAGRPLREALPDAPAIVFDRKDELQDRFLRGLAPRRARAATRARHCMPSSEAFLDAVAAGLGWGMIPDMQAGPHLAAGTLVELAARRPVDVPLYWQQWKLDSPDLAAVAEAVYGAAARELAPPVPEPPPARRGGRGPTGPGAAAG</sequence>
<dbReference type="AlphaFoldDB" id="A0A7U3WGY8"/>
<keyword evidence="11" id="KW-1185">Reference proteome</keyword>
<dbReference type="InterPro" id="IPR017685">
    <property type="entry name" value="ArgP"/>
</dbReference>
<evidence type="ECO:0000259" key="9">
    <source>
        <dbReference type="PROSITE" id="PS50931"/>
    </source>
</evidence>
<dbReference type="EMBL" id="AP018365">
    <property type="protein sequence ID" value="BBA95835.1"/>
    <property type="molecule type" value="Genomic_DNA"/>
</dbReference>
<feature type="domain" description="HTH lysR-type" evidence="9">
    <location>
        <begin position="4"/>
        <end position="60"/>
    </location>
</feature>
<dbReference type="RefSeq" id="WP_202232341.1">
    <property type="nucleotide sequence ID" value="NZ_AP018365.1"/>
</dbReference>
<dbReference type="FunFam" id="1.10.10.10:FF:000456">
    <property type="entry name" value="LysR family transcriptional regulator ArgP"/>
    <property type="match status" value="1"/>
</dbReference>
<dbReference type="Pfam" id="PF03466">
    <property type="entry name" value="LysR_substrate"/>
    <property type="match status" value="1"/>
</dbReference>
<reference evidence="10 11" key="1">
    <citation type="journal article" date="2010" name="J. Bacteriol.">
        <title>Biochemical characterization of a novel indole prenyltransferase from Streptomyces sp. SN-593.</title>
        <authorList>
            <person name="Takahashi S."/>
            <person name="Takagi H."/>
            <person name="Toyoda A."/>
            <person name="Uramoto M."/>
            <person name="Nogawa T."/>
            <person name="Ueki M."/>
            <person name="Sakaki Y."/>
            <person name="Osada H."/>
        </authorList>
    </citation>
    <scope>NUCLEOTIDE SEQUENCE [LARGE SCALE GENOMIC DNA]</scope>
    <source>
        <strain evidence="10 11">SN-593</strain>
    </source>
</reference>
<reference evidence="10 11" key="4">
    <citation type="journal article" date="2020" name="Sci. Rep.">
        <title>beta-carboline chemical signals induce reveromycin production through a LuxR family regulator in Streptomyces sp. SN-593.</title>
        <authorList>
            <person name="Panthee S."/>
            <person name="Kito N."/>
            <person name="Hayashi T."/>
            <person name="Shimizu T."/>
            <person name="Ishikawa J."/>
            <person name="Hamamoto H."/>
            <person name="Osada H."/>
            <person name="Takahashi S."/>
        </authorList>
    </citation>
    <scope>NUCLEOTIDE SEQUENCE [LARGE SCALE GENOMIC DNA]</scope>
    <source>
        <strain evidence="10 11">SN-593</strain>
    </source>
</reference>
<dbReference type="Proteomes" id="UP000595703">
    <property type="component" value="Chromosome"/>
</dbReference>
<keyword evidence="5" id="KW-0010">Activator</keyword>
<dbReference type="Gene3D" id="3.40.190.290">
    <property type="match status" value="1"/>
</dbReference>
<evidence type="ECO:0000256" key="1">
    <source>
        <dbReference type="ARBA" id="ARBA00009437"/>
    </source>
</evidence>
<proteinExistence type="inferred from homology"/>
<keyword evidence="4" id="KW-0238">DNA-binding</keyword>
<protein>
    <recommendedName>
        <fullName evidence="7">HTH-type transcriptional regulator LysG</fullName>
    </recommendedName>
</protein>
<evidence type="ECO:0000256" key="4">
    <source>
        <dbReference type="ARBA" id="ARBA00023125"/>
    </source>
</evidence>
<dbReference type="PANTHER" id="PTHR30579:SF2">
    <property type="entry name" value="HTH-TYPE TRANSCRIPTIONAL REGULATOR ARGP"/>
    <property type="match status" value="1"/>
</dbReference>
<dbReference type="SUPFAM" id="SSF46785">
    <property type="entry name" value="Winged helix' DNA-binding domain"/>
    <property type="match status" value="1"/>
</dbReference>
<dbReference type="Pfam" id="PF00126">
    <property type="entry name" value="HTH_1"/>
    <property type="match status" value="1"/>
</dbReference>
<dbReference type="GO" id="GO:0003677">
    <property type="term" value="F:DNA binding"/>
    <property type="evidence" value="ECO:0007669"/>
    <property type="project" value="UniProtKB-KW"/>
</dbReference>
<dbReference type="InterPro" id="IPR036390">
    <property type="entry name" value="WH_DNA-bd_sf"/>
</dbReference>
<name>A0A7U3WGY8_9ACTN</name>
<dbReference type="GO" id="GO:0003700">
    <property type="term" value="F:DNA-binding transcription factor activity"/>
    <property type="evidence" value="ECO:0007669"/>
    <property type="project" value="InterPro"/>
</dbReference>
<reference evidence="10 11" key="2">
    <citation type="journal article" date="2011" name="J. Antibiot.">
        <title>Furaquinocins I and J: novel polyketide isoprenoid hybrid compounds from Streptomyces reveromyceticus SN-593.</title>
        <authorList>
            <person name="Panthee S."/>
            <person name="Takahashi S."/>
            <person name="Takagi H."/>
            <person name="Nogawa T."/>
            <person name="Oowada E."/>
            <person name="Uramoto M."/>
            <person name="Osada H."/>
        </authorList>
    </citation>
    <scope>NUCLEOTIDE SEQUENCE [LARGE SCALE GENOMIC DNA]</scope>
    <source>
        <strain evidence="10 11">SN-593</strain>
    </source>
</reference>